<dbReference type="EC" id="2.3.1.183" evidence="4"/>
<evidence type="ECO:0000313" key="5">
    <source>
        <dbReference type="Proteomes" id="UP001497527"/>
    </source>
</evidence>
<reference evidence="4 5" key="1">
    <citation type="submission" date="2024-05" db="EMBL/GenBank/DDBJ databases">
        <authorList>
            <person name="Duchaud E."/>
        </authorList>
    </citation>
    <scope>NUCLEOTIDE SEQUENCE [LARGE SCALE GENOMIC DNA]</scope>
    <source>
        <strain evidence="4">Ena-SAMPLE-TAB-13-05-2024-13:56:06:370-140308</strain>
    </source>
</reference>
<protein>
    <submittedName>
        <fullName evidence="4">Phosphinothricin acetyltransferase</fullName>
        <ecNumber evidence="4">2.3.1.183</ecNumber>
    </submittedName>
</protein>
<sequence length="165" mass="19018">MIRSVSIRDAKEISDIYNYYVENDIATFDESPVTVTYFENKIVDVTKSFPWFVFEDEQGVVGYAHANFWNTRSAYSNSAEVSVYVKQGAIQKGIGTQLYTKLIDTLKESEFRVLIGGISLPNEASVRLHERFGFEKVAHFKEVGYKFNKWVDVGYWQLTVNKSKK</sequence>
<gene>
    <name evidence="4" type="ORF">T190423A01A_50126</name>
</gene>
<evidence type="ECO:0000256" key="1">
    <source>
        <dbReference type="ARBA" id="ARBA00022679"/>
    </source>
</evidence>
<evidence type="ECO:0000259" key="3">
    <source>
        <dbReference type="PROSITE" id="PS51186"/>
    </source>
</evidence>
<name>A0ABM9PE40_9FLAO</name>
<dbReference type="CDD" id="cd04301">
    <property type="entry name" value="NAT_SF"/>
    <property type="match status" value="1"/>
</dbReference>
<evidence type="ECO:0000256" key="2">
    <source>
        <dbReference type="ARBA" id="ARBA00023315"/>
    </source>
</evidence>
<dbReference type="InterPro" id="IPR016181">
    <property type="entry name" value="Acyl_CoA_acyltransferase"/>
</dbReference>
<accession>A0ABM9PE40</accession>
<dbReference type="Proteomes" id="UP001497527">
    <property type="component" value="Unassembled WGS sequence"/>
</dbReference>
<dbReference type="PROSITE" id="PS51186">
    <property type="entry name" value="GNAT"/>
    <property type="match status" value="1"/>
</dbReference>
<dbReference type="InterPro" id="IPR000182">
    <property type="entry name" value="GNAT_dom"/>
</dbReference>
<keyword evidence="2 4" id="KW-0012">Acyltransferase</keyword>
<dbReference type="Pfam" id="PF13420">
    <property type="entry name" value="Acetyltransf_4"/>
    <property type="match status" value="1"/>
</dbReference>
<keyword evidence="5" id="KW-1185">Reference proteome</keyword>
<evidence type="ECO:0000313" key="4">
    <source>
        <dbReference type="EMBL" id="CAL2103878.1"/>
    </source>
</evidence>
<keyword evidence="1 4" id="KW-0808">Transferase</keyword>
<dbReference type="PANTHER" id="PTHR43072">
    <property type="entry name" value="N-ACETYLTRANSFERASE"/>
    <property type="match status" value="1"/>
</dbReference>
<proteinExistence type="predicted"/>
<dbReference type="EMBL" id="CAXJIO010000014">
    <property type="protein sequence ID" value="CAL2103878.1"/>
    <property type="molecule type" value="Genomic_DNA"/>
</dbReference>
<feature type="domain" description="N-acetyltransferase" evidence="3">
    <location>
        <begin position="1"/>
        <end position="161"/>
    </location>
</feature>
<dbReference type="GO" id="GO:0102971">
    <property type="term" value="F:phosphinothricin N-acetyltransferase activity"/>
    <property type="evidence" value="ECO:0007669"/>
    <property type="project" value="UniProtKB-EC"/>
</dbReference>
<dbReference type="SUPFAM" id="SSF55729">
    <property type="entry name" value="Acyl-CoA N-acyltransferases (Nat)"/>
    <property type="match status" value="1"/>
</dbReference>
<dbReference type="RefSeq" id="WP_348718172.1">
    <property type="nucleotide sequence ID" value="NZ_CAXJIO010000014.1"/>
</dbReference>
<dbReference type="Gene3D" id="3.40.630.30">
    <property type="match status" value="1"/>
</dbReference>
<dbReference type="PANTHER" id="PTHR43072:SF23">
    <property type="entry name" value="UPF0039 PROTEIN C11D3.02C"/>
    <property type="match status" value="1"/>
</dbReference>
<organism evidence="4 5">
    <name type="scientific">Tenacibaculum polynesiense</name>
    <dbReference type="NCBI Taxonomy" id="3137857"/>
    <lineage>
        <taxon>Bacteria</taxon>
        <taxon>Pseudomonadati</taxon>
        <taxon>Bacteroidota</taxon>
        <taxon>Flavobacteriia</taxon>
        <taxon>Flavobacteriales</taxon>
        <taxon>Flavobacteriaceae</taxon>
        <taxon>Tenacibaculum</taxon>
    </lineage>
</organism>
<comment type="caution">
    <text evidence="4">The sequence shown here is derived from an EMBL/GenBank/DDBJ whole genome shotgun (WGS) entry which is preliminary data.</text>
</comment>